<reference evidence="2 3" key="1">
    <citation type="submission" date="2021-10" db="EMBL/GenBank/DDBJ databases">
        <title>Anaerobic single-cell dispensing facilitates the cultivation of human gut bacteria.</title>
        <authorList>
            <person name="Afrizal A."/>
        </authorList>
    </citation>
    <scope>NUCLEOTIDE SEQUENCE [LARGE SCALE GENOMIC DNA]</scope>
    <source>
        <strain evidence="2 3">CLA-AA-H217</strain>
    </source>
</reference>
<keyword evidence="1" id="KW-0812">Transmembrane</keyword>
<dbReference type="GO" id="GO:0006508">
    <property type="term" value="P:proteolysis"/>
    <property type="evidence" value="ECO:0007669"/>
    <property type="project" value="InterPro"/>
</dbReference>
<feature type="transmembrane region" description="Helical" evidence="1">
    <location>
        <begin position="6"/>
        <end position="26"/>
    </location>
</feature>
<dbReference type="AlphaFoldDB" id="A0AAW4W8G4"/>
<proteinExistence type="predicted"/>
<organism evidence="2 3">
    <name type="scientific">Blautia fusiformis</name>
    <dbReference type="NCBI Taxonomy" id="2881264"/>
    <lineage>
        <taxon>Bacteria</taxon>
        <taxon>Bacillati</taxon>
        <taxon>Bacillota</taxon>
        <taxon>Clostridia</taxon>
        <taxon>Lachnospirales</taxon>
        <taxon>Lachnospiraceae</taxon>
        <taxon>Blautia</taxon>
    </lineage>
</organism>
<feature type="transmembrane region" description="Helical" evidence="1">
    <location>
        <begin position="115"/>
        <end position="137"/>
    </location>
</feature>
<evidence type="ECO:0000313" key="2">
    <source>
        <dbReference type="EMBL" id="MCC2226724.1"/>
    </source>
</evidence>
<keyword evidence="3" id="KW-1185">Reference proteome</keyword>
<name>A0AAW4W8G4_9FIRM</name>
<dbReference type="Proteomes" id="UP001198612">
    <property type="component" value="Unassembled WGS sequence"/>
</dbReference>
<evidence type="ECO:0000313" key="3">
    <source>
        <dbReference type="Proteomes" id="UP001198612"/>
    </source>
</evidence>
<dbReference type="Pfam" id="PF03419">
    <property type="entry name" value="Peptidase_U4"/>
    <property type="match status" value="1"/>
</dbReference>
<evidence type="ECO:0000256" key="1">
    <source>
        <dbReference type="SAM" id="Phobius"/>
    </source>
</evidence>
<feature type="transmembrane region" description="Helical" evidence="1">
    <location>
        <begin position="38"/>
        <end position="57"/>
    </location>
</feature>
<comment type="caution">
    <text evidence="2">The sequence shown here is derived from an EMBL/GenBank/DDBJ whole genome shotgun (WGS) entry which is preliminary data.</text>
</comment>
<keyword evidence="1" id="KW-0472">Membrane</keyword>
<accession>A0AAW4W8G4</accession>
<protein>
    <submittedName>
        <fullName evidence="2">Sigma-E processing peptidase SpoIIGA</fullName>
    </submittedName>
</protein>
<dbReference type="InterPro" id="IPR005081">
    <property type="entry name" value="SpoIIGA"/>
</dbReference>
<dbReference type="GO" id="GO:0030436">
    <property type="term" value="P:asexual sporulation"/>
    <property type="evidence" value="ECO:0007669"/>
    <property type="project" value="InterPro"/>
</dbReference>
<feature type="transmembrane region" description="Helical" evidence="1">
    <location>
        <begin position="63"/>
        <end position="80"/>
    </location>
</feature>
<sequence length="283" mass="31785">MYQRIYIDIVFMTNFLMDYMLLRLVGKFLHLDGKRRRCVISAAFGSFVSCLLVCAPFKIIFPAAVLIHGGCAFFMASFAFRLKKGGLLVKTILALYFTAFVVGGIYQALETERTMTVKIFLLFLAGIYGTLYTLGCVTETFRFGRRNIFPVTLKYQGKLQQTYGFYDTGNLLMDPVKKQPVSIIKQELLGSLISKEQVKKLMDIKDKPEALENTGFVSLQPHFLSCHTADGKKGLLLAVILDELLIQTPERVVHVGKPVLAITSEPSALGEEYEILLNSRLLN</sequence>
<feature type="transmembrane region" description="Helical" evidence="1">
    <location>
        <begin position="87"/>
        <end position="109"/>
    </location>
</feature>
<keyword evidence="1" id="KW-1133">Transmembrane helix</keyword>
<dbReference type="GO" id="GO:0004190">
    <property type="term" value="F:aspartic-type endopeptidase activity"/>
    <property type="evidence" value="ECO:0007669"/>
    <property type="project" value="InterPro"/>
</dbReference>
<dbReference type="EMBL" id="JAJEQQ010000002">
    <property type="protein sequence ID" value="MCC2226724.1"/>
    <property type="molecule type" value="Genomic_DNA"/>
</dbReference>
<dbReference type="RefSeq" id="WP_059085399.1">
    <property type="nucleotide sequence ID" value="NZ_JAJEQQ010000002.1"/>
</dbReference>
<gene>
    <name evidence="2" type="ORF">LKD40_02675</name>
</gene>